<dbReference type="Gene3D" id="3.40.50.300">
    <property type="entry name" value="P-loop containing nucleotide triphosphate hydrolases"/>
    <property type="match status" value="2"/>
</dbReference>
<dbReference type="AlphaFoldDB" id="A0A1P8U767"/>
<dbReference type="InterPro" id="IPR050107">
    <property type="entry name" value="ABC_carbohydrate_import_ATPase"/>
</dbReference>
<dbReference type="STRING" id="36805.BOH66_06315"/>
<dbReference type="OrthoDB" id="39350at2"/>
<evidence type="ECO:0000256" key="4">
    <source>
        <dbReference type="ARBA" id="ARBA00022840"/>
    </source>
</evidence>
<accession>A0A1P8U767</accession>
<dbReference type="SUPFAM" id="SSF52540">
    <property type="entry name" value="P-loop containing nucleoside triphosphate hydrolases"/>
    <property type="match status" value="2"/>
</dbReference>
<dbReference type="CDD" id="cd03216">
    <property type="entry name" value="ABC_Carb_Monos_I"/>
    <property type="match status" value="1"/>
</dbReference>
<dbReference type="InterPro" id="IPR003593">
    <property type="entry name" value="AAA+_ATPase"/>
</dbReference>
<dbReference type="EMBL" id="CP018762">
    <property type="protein sequence ID" value="APZ33913.1"/>
    <property type="molecule type" value="Genomic_DNA"/>
</dbReference>
<keyword evidence="1" id="KW-0813">Transport</keyword>
<feature type="domain" description="ABC transporter" evidence="5">
    <location>
        <begin position="248"/>
        <end position="498"/>
    </location>
</feature>
<dbReference type="InterPro" id="IPR017871">
    <property type="entry name" value="ABC_transporter-like_CS"/>
</dbReference>
<keyword evidence="4" id="KW-0067">ATP-binding</keyword>
<dbReference type="Proteomes" id="UP000187185">
    <property type="component" value="Chromosome"/>
</dbReference>
<evidence type="ECO:0000256" key="3">
    <source>
        <dbReference type="ARBA" id="ARBA00022741"/>
    </source>
</evidence>
<proteinExistence type="predicted"/>
<dbReference type="InterPro" id="IPR003439">
    <property type="entry name" value="ABC_transporter-like_ATP-bd"/>
</dbReference>
<dbReference type="PROSITE" id="PS50893">
    <property type="entry name" value="ABC_TRANSPORTER_2"/>
    <property type="match status" value="2"/>
</dbReference>
<sequence>MDQITKDFPGGRVLHGVDFAVQPGEVHALVGENGAGKSTLMKILAGLYPDYGGEIAVAGDLVSMTSPRKALDEGIAVIYQEFALAPDLTVGENIALGREPSLGVPGSISHRKLTRRSAEDAKSLGIDLPIDTPVGLLGVGDQQLTEIVKAVSRKARVLVMDEPTARLSSEERDRLFSIIRGLADRGVAIVYISHFLEEIFSVATRVTVLRDGHLVASQPLADLTVHELARLMVGDKFREIEISARQNLESTDIDREVALVVDGLTVDGVFDPVDFTLHRGEVLGFAGLQGSGRTDLARAIVGESESRRRGRIETKTFRGLPNSPKKALSAGILMLPANRKTEGILSTRPIAENVAVAALSRGLSRFGFVRTRLRRQRVADLMDRFAVRPRDPRVEISALSGGNQQKALFARATAADAAVLILDQPTAGVDVGATVELYDQVDALTKSGVSVILISDDLTELLRLSDRIVLMKEGRAGEPRLAGEYDRASLLAAITGDAPSEEIE</sequence>
<keyword evidence="2" id="KW-0677">Repeat</keyword>
<dbReference type="KEGG" id="maur:BOH66_06315"/>
<evidence type="ECO:0000256" key="2">
    <source>
        <dbReference type="ARBA" id="ARBA00022737"/>
    </source>
</evidence>
<feature type="domain" description="ABC transporter" evidence="5">
    <location>
        <begin position="1"/>
        <end position="236"/>
    </location>
</feature>
<protein>
    <recommendedName>
        <fullName evidence="5">ABC transporter domain-containing protein</fullName>
    </recommendedName>
</protein>
<dbReference type="PANTHER" id="PTHR43790:SF9">
    <property type="entry name" value="GALACTOFURANOSE TRANSPORTER ATP-BINDING PROTEIN YTFR"/>
    <property type="match status" value="1"/>
</dbReference>
<evidence type="ECO:0000256" key="1">
    <source>
        <dbReference type="ARBA" id="ARBA00022448"/>
    </source>
</evidence>
<dbReference type="Pfam" id="PF00005">
    <property type="entry name" value="ABC_tran"/>
    <property type="match status" value="2"/>
</dbReference>
<reference evidence="6 7" key="1">
    <citation type="submission" date="2016-12" db="EMBL/GenBank/DDBJ databases">
        <title>Complete genome sequence of Microbacterium aurum KACC 15219.</title>
        <authorList>
            <person name="Jung Y."/>
            <person name="Shin J.-H."/>
            <person name="Lee Y.-J."/>
            <person name="Yi H."/>
            <person name="Bahn Y.-S."/>
            <person name="Kim J.F."/>
            <person name="Lee D.-W."/>
        </authorList>
    </citation>
    <scope>NUCLEOTIDE SEQUENCE [LARGE SCALE GENOMIC DNA]</scope>
    <source>
        <strain evidence="6 7">KACC 15219</strain>
    </source>
</reference>
<dbReference type="InterPro" id="IPR027417">
    <property type="entry name" value="P-loop_NTPase"/>
</dbReference>
<dbReference type="CDD" id="cd03215">
    <property type="entry name" value="ABC_Carb_Monos_II"/>
    <property type="match status" value="1"/>
</dbReference>
<dbReference type="PANTHER" id="PTHR43790">
    <property type="entry name" value="CARBOHYDRATE TRANSPORT ATP-BINDING PROTEIN MG119-RELATED"/>
    <property type="match status" value="1"/>
</dbReference>
<keyword evidence="3" id="KW-0547">Nucleotide-binding</keyword>
<evidence type="ECO:0000313" key="7">
    <source>
        <dbReference type="Proteomes" id="UP000187185"/>
    </source>
</evidence>
<keyword evidence="7" id="KW-1185">Reference proteome</keyword>
<dbReference type="GO" id="GO:0016887">
    <property type="term" value="F:ATP hydrolysis activity"/>
    <property type="evidence" value="ECO:0007669"/>
    <property type="project" value="InterPro"/>
</dbReference>
<dbReference type="RefSeq" id="WP_076690229.1">
    <property type="nucleotide sequence ID" value="NZ_CP018762.1"/>
</dbReference>
<gene>
    <name evidence="6" type="ORF">BOH66_06315</name>
</gene>
<evidence type="ECO:0000313" key="6">
    <source>
        <dbReference type="EMBL" id="APZ33913.1"/>
    </source>
</evidence>
<dbReference type="SMART" id="SM00382">
    <property type="entry name" value="AAA"/>
    <property type="match status" value="2"/>
</dbReference>
<name>A0A1P8U767_9MICO</name>
<organism evidence="6 7">
    <name type="scientific">Microbacterium aurum</name>
    <dbReference type="NCBI Taxonomy" id="36805"/>
    <lineage>
        <taxon>Bacteria</taxon>
        <taxon>Bacillati</taxon>
        <taxon>Actinomycetota</taxon>
        <taxon>Actinomycetes</taxon>
        <taxon>Micrococcales</taxon>
        <taxon>Microbacteriaceae</taxon>
        <taxon>Microbacterium</taxon>
    </lineage>
</organism>
<dbReference type="GO" id="GO:0005524">
    <property type="term" value="F:ATP binding"/>
    <property type="evidence" value="ECO:0007669"/>
    <property type="project" value="UniProtKB-KW"/>
</dbReference>
<dbReference type="PROSITE" id="PS00211">
    <property type="entry name" value="ABC_TRANSPORTER_1"/>
    <property type="match status" value="1"/>
</dbReference>
<evidence type="ECO:0000259" key="5">
    <source>
        <dbReference type="PROSITE" id="PS50893"/>
    </source>
</evidence>